<evidence type="ECO:0000313" key="2">
    <source>
        <dbReference type="EMBL" id="OGZ83618.1"/>
    </source>
</evidence>
<keyword evidence="1" id="KW-0472">Membrane</keyword>
<dbReference type="Gene3D" id="3.30.70.60">
    <property type="match status" value="1"/>
</dbReference>
<proteinExistence type="predicted"/>
<sequence>MQIDRPITIAVIIFAVLLATFFFVVPKYKNLKNLQAELGQKNAEYLSKFEYYAQIKENYDKLQKRKSEIKKIDEALPKTADFGQLIYYFQKKTAENGLTLKSLGLSQSSATGNIKNIIFSLNLSGDYFALENFISSLEASNRLFEISNISFGSPSQPSVPQTELQEGGGGATAQFQTPGIFNFTFQVKTFSY</sequence>
<dbReference type="PANTHER" id="PTHR39555">
    <property type="entry name" value="FIMBRIAL ASSEMBLY PROTEIN PILO-LIKE PROTEIN-RELATED"/>
    <property type="match status" value="1"/>
</dbReference>
<accession>A0A1G2JBF6</accession>
<dbReference type="Proteomes" id="UP000177751">
    <property type="component" value="Unassembled WGS sequence"/>
</dbReference>
<dbReference type="PANTHER" id="PTHR39555:SF1">
    <property type="entry name" value="TYPE IV PILUS INNER MEMBRANE COMPONENT PILO"/>
    <property type="match status" value="1"/>
</dbReference>
<dbReference type="InterPro" id="IPR014717">
    <property type="entry name" value="Transl_elong_EF1B/ribsomal_bS6"/>
</dbReference>
<comment type="caution">
    <text evidence="2">The sequence shown here is derived from an EMBL/GenBank/DDBJ whole genome shotgun (WGS) entry which is preliminary data.</text>
</comment>
<organism evidence="2 3">
    <name type="scientific">Candidatus Staskawiczbacteria bacterium RIFOXYC1_FULL_38_18</name>
    <dbReference type="NCBI Taxonomy" id="1802229"/>
    <lineage>
        <taxon>Bacteria</taxon>
        <taxon>Candidatus Staskawicziibacteriota</taxon>
    </lineage>
</organism>
<dbReference type="InterPro" id="IPR007445">
    <property type="entry name" value="PilO"/>
</dbReference>
<evidence type="ECO:0000256" key="1">
    <source>
        <dbReference type="SAM" id="Phobius"/>
    </source>
</evidence>
<dbReference type="AlphaFoldDB" id="A0A1G2JBF6"/>
<dbReference type="EMBL" id="MHPP01000031">
    <property type="protein sequence ID" value="OGZ83618.1"/>
    <property type="molecule type" value="Genomic_DNA"/>
</dbReference>
<keyword evidence="1" id="KW-0812">Transmembrane</keyword>
<gene>
    <name evidence="2" type="ORF">A2401_01980</name>
</gene>
<name>A0A1G2JBF6_9BACT</name>
<evidence type="ECO:0000313" key="3">
    <source>
        <dbReference type="Proteomes" id="UP000177751"/>
    </source>
</evidence>
<protein>
    <submittedName>
        <fullName evidence="2">Uncharacterized protein</fullName>
    </submittedName>
</protein>
<dbReference type="GO" id="GO:0043107">
    <property type="term" value="P:type IV pilus-dependent motility"/>
    <property type="evidence" value="ECO:0007669"/>
    <property type="project" value="InterPro"/>
</dbReference>
<dbReference type="STRING" id="1802229.A2401_01980"/>
<reference evidence="2 3" key="1">
    <citation type="journal article" date="2016" name="Nat. Commun.">
        <title>Thousands of microbial genomes shed light on interconnected biogeochemical processes in an aquifer system.</title>
        <authorList>
            <person name="Anantharaman K."/>
            <person name="Brown C.T."/>
            <person name="Hug L.A."/>
            <person name="Sharon I."/>
            <person name="Castelle C.J."/>
            <person name="Probst A.J."/>
            <person name="Thomas B.C."/>
            <person name="Singh A."/>
            <person name="Wilkins M.J."/>
            <person name="Karaoz U."/>
            <person name="Brodie E.L."/>
            <person name="Williams K.H."/>
            <person name="Hubbard S.S."/>
            <person name="Banfield J.F."/>
        </authorList>
    </citation>
    <scope>NUCLEOTIDE SEQUENCE [LARGE SCALE GENOMIC DNA]</scope>
</reference>
<keyword evidence="1" id="KW-1133">Transmembrane helix</keyword>
<dbReference type="GO" id="GO:0043683">
    <property type="term" value="P:type IV pilus assembly"/>
    <property type="evidence" value="ECO:0007669"/>
    <property type="project" value="InterPro"/>
</dbReference>
<dbReference type="Pfam" id="PF04350">
    <property type="entry name" value="PilO"/>
    <property type="match status" value="1"/>
</dbReference>
<feature type="transmembrane region" description="Helical" evidence="1">
    <location>
        <begin position="6"/>
        <end position="25"/>
    </location>
</feature>